<feature type="region of interest" description="Disordered" evidence="1">
    <location>
        <begin position="55"/>
        <end position="170"/>
    </location>
</feature>
<proteinExistence type="predicted"/>
<evidence type="ECO:0000256" key="1">
    <source>
        <dbReference type="SAM" id="MobiDB-lite"/>
    </source>
</evidence>
<protein>
    <submittedName>
        <fullName evidence="2">Uncharacterized protein</fullName>
    </submittedName>
</protein>
<dbReference type="EMBL" id="NQIK02000009">
    <property type="protein sequence ID" value="KAF7566088.1"/>
    <property type="molecule type" value="Genomic_DNA"/>
</dbReference>
<sequence length="326" mass="36174">MNVSGIPDVAEIECTVSAGPGIQCSASRSGFITIQTKTESITILLQQIINKKRVTAKPVGQQPVQSVASSSGSNTSQVKFWFAGNNGPEDMRHDEGNDGSEDLLSSNDRRAPRSVGEVAKKSNNGTDNEFRGKSPACLGDDDKEDDIDASNSDGFNRNSRQKKPEPPISDEELTAICRKLASKTLKKWKLKQQQEKKSLEAFLSDWPNFFGYTRHASLEQWSYRALDTSEKFGGLQQPFHKVSLANWWNGCLKRRTSENTTTRVKALMVSALEPGFEKLESKEKNSKRKQIDRYVLQGEVITLMLTRAPGLVITVSDLITTPEYAP</sequence>
<feature type="compositionally biased region" description="Polar residues" evidence="1">
    <location>
        <begin position="149"/>
        <end position="158"/>
    </location>
</feature>
<evidence type="ECO:0000313" key="3">
    <source>
        <dbReference type="Proteomes" id="UP000245464"/>
    </source>
</evidence>
<evidence type="ECO:0000313" key="2">
    <source>
        <dbReference type="EMBL" id="KAF7566088.1"/>
    </source>
</evidence>
<organism evidence="2 3">
    <name type="scientific">Pyrenophora tritici-repentis</name>
    <dbReference type="NCBI Taxonomy" id="45151"/>
    <lineage>
        <taxon>Eukaryota</taxon>
        <taxon>Fungi</taxon>
        <taxon>Dikarya</taxon>
        <taxon>Ascomycota</taxon>
        <taxon>Pezizomycotina</taxon>
        <taxon>Dothideomycetes</taxon>
        <taxon>Pleosporomycetidae</taxon>
        <taxon>Pleosporales</taxon>
        <taxon>Pleosporineae</taxon>
        <taxon>Pleosporaceae</taxon>
        <taxon>Pyrenophora</taxon>
    </lineage>
</organism>
<dbReference type="Proteomes" id="UP000245464">
    <property type="component" value="Chromosome 9"/>
</dbReference>
<name>A0A316ZYN5_9PLEO</name>
<dbReference type="RefSeq" id="XP_001942391.2">
    <property type="nucleotide sequence ID" value="XM_001942356.2"/>
</dbReference>
<reference evidence="2" key="1">
    <citation type="journal article" date="2018" name="BMC Genomics">
        <title>Comparative genomics of the wheat fungal pathogen Pyrenophora tritici-repentis reveals chromosomal variations and genome plasticity.</title>
        <authorList>
            <person name="Moolhuijzen P."/>
            <person name="See P.T."/>
            <person name="Hane J.K."/>
            <person name="Shi G."/>
            <person name="Liu Z."/>
            <person name="Oliver R.P."/>
            <person name="Moffat C.S."/>
        </authorList>
    </citation>
    <scope>NUCLEOTIDE SEQUENCE [LARGE SCALE GENOMIC DNA]</scope>
    <source>
        <strain evidence="2">M4</strain>
    </source>
</reference>
<feature type="compositionally biased region" description="Acidic residues" evidence="1">
    <location>
        <begin position="139"/>
        <end position="148"/>
    </location>
</feature>
<feature type="compositionally biased region" description="Polar residues" evidence="1">
    <location>
        <begin position="62"/>
        <end position="78"/>
    </location>
</feature>
<dbReference type="AlphaFoldDB" id="A0A316ZYN5"/>
<comment type="caution">
    <text evidence="2">The sequence shown here is derived from an EMBL/GenBank/DDBJ whole genome shotgun (WGS) entry which is preliminary data.</text>
</comment>
<dbReference type="GeneID" id="6350378"/>
<accession>A0A316ZYN5</accession>
<dbReference type="KEGG" id="ptrr:6350378"/>
<gene>
    <name evidence="2" type="ORF">PtrM4_144080</name>
</gene>